<dbReference type="EMBL" id="BK015221">
    <property type="protein sequence ID" value="DAD96636.1"/>
    <property type="molecule type" value="Genomic_DNA"/>
</dbReference>
<evidence type="ECO:0000313" key="1">
    <source>
        <dbReference type="EMBL" id="DAD96636.1"/>
    </source>
</evidence>
<accession>A0A8S5NQH6</accession>
<name>A0A8S5NQH6_9CAUD</name>
<sequence length="49" mass="6058">MFLLCQNGIKAITFHFQLNNYFQNGKNDVFFHFRPRHDVKRSFYYVKLN</sequence>
<protein>
    <submittedName>
        <fullName evidence="1">Uncharacterized protein</fullName>
    </submittedName>
</protein>
<reference evidence="1" key="1">
    <citation type="journal article" date="2021" name="Proc. Natl. Acad. Sci. U.S.A.">
        <title>A Catalog of Tens of Thousands of Viruses from Human Metagenomes Reveals Hidden Associations with Chronic Diseases.</title>
        <authorList>
            <person name="Tisza M.J."/>
            <person name="Buck C.B."/>
        </authorList>
    </citation>
    <scope>NUCLEOTIDE SEQUENCE</scope>
    <source>
        <strain evidence="1">CtSP74</strain>
    </source>
</reference>
<proteinExistence type="predicted"/>
<organism evidence="1">
    <name type="scientific">Siphoviridae sp. ctSP74</name>
    <dbReference type="NCBI Taxonomy" id="2826343"/>
    <lineage>
        <taxon>Viruses</taxon>
        <taxon>Duplodnaviria</taxon>
        <taxon>Heunggongvirae</taxon>
        <taxon>Uroviricota</taxon>
        <taxon>Caudoviricetes</taxon>
    </lineage>
</organism>